<dbReference type="Proteomes" id="UP000031338">
    <property type="component" value="Unassembled WGS sequence"/>
</dbReference>
<dbReference type="EMBL" id="JRVC01000007">
    <property type="protein sequence ID" value="KHS46983.1"/>
    <property type="molecule type" value="Genomic_DNA"/>
</dbReference>
<sequence>MGEYEPNDSRNVTGANAGERQQQQQGGTGQADRQEGIRSPGGADQQTGGDRWSGDYTGGQMGQQSERQNQGPNSSRSDNSGTEGQQVQFDAGQRQMGGGQSGEQMGYGNSTERTSGIREHMEVIGADGVHIGTVDGVDGDRIKLTKKDSGAGFEGGTHSGHHHYLSTGLVAEIEGDKVRLSANGDVAWGMLEEE</sequence>
<reference evidence="2 3" key="1">
    <citation type="submission" date="2014-10" db="EMBL/GenBank/DDBJ databases">
        <title>Draft genome sequence of Novosphingobium subterraneum DSM 12447.</title>
        <authorList>
            <person name="Gan H.M."/>
            <person name="Gan H.Y."/>
            <person name="Savka M.A."/>
        </authorList>
    </citation>
    <scope>NUCLEOTIDE SEQUENCE [LARGE SCALE GENOMIC DNA]</scope>
    <source>
        <strain evidence="2 3">DSM 12447</strain>
    </source>
</reference>
<accession>A0A0B8ZL87</accession>
<feature type="region of interest" description="Disordered" evidence="1">
    <location>
        <begin position="1"/>
        <end position="112"/>
    </location>
</feature>
<dbReference type="Pfam" id="PF09939">
    <property type="entry name" value="DUF2171"/>
    <property type="match status" value="1"/>
</dbReference>
<evidence type="ECO:0000313" key="2">
    <source>
        <dbReference type="EMBL" id="KHS46983.1"/>
    </source>
</evidence>
<gene>
    <name evidence="2" type="ORF">NJ75_01819</name>
</gene>
<evidence type="ECO:0008006" key="4">
    <source>
        <dbReference type="Google" id="ProtNLM"/>
    </source>
</evidence>
<keyword evidence="3" id="KW-1185">Reference proteome</keyword>
<organism evidence="2 3">
    <name type="scientific">Novosphingobium subterraneum</name>
    <dbReference type="NCBI Taxonomy" id="48936"/>
    <lineage>
        <taxon>Bacteria</taxon>
        <taxon>Pseudomonadati</taxon>
        <taxon>Pseudomonadota</taxon>
        <taxon>Alphaproteobacteria</taxon>
        <taxon>Sphingomonadales</taxon>
        <taxon>Sphingomonadaceae</taxon>
        <taxon>Novosphingobium</taxon>
    </lineage>
</organism>
<comment type="caution">
    <text evidence="2">The sequence shown here is derived from an EMBL/GenBank/DDBJ whole genome shotgun (WGS) entry which is preliminary data.</text>
</comment>
<dbReference type="PATRIC" id="fig|48936.3.peg.1832"/>
<dbReference type="AlphaFoldDB" id="A0A0B8ZL87"/>
<evidence type="ECO:0000256" key="1">
    <source>
        <dbReference type="SAM" id="MobiDB-lite"/>
    </source>
</evidence>
<name>A0A0B8ZL87_9SPHN</name>
<dbReference type="InterPro" id="IPR018684">
    <property type="entry name" value="DUF2171"/>
</dbReference>
<proteinExistence type="predicted"/>
<feature type="compositionally biased region" description="Polar residues" evidence="1">
    <location>
        <begin position="62"/>
        <end position="88"/>
    </location>
</feature>
<evidence type="ECO:0000313" key="3">
    <source>
        <dbReference type="Proteomes" id="UP000031338"/>
    </source>
</evidence>
<protein>
    <recommendedName>
        <fullName evidence="4">DUF2171 domain-containing protein</fullName>
    </recommendedName>
</protein>
<dbReference type="STRING" id="48936.NJ75_01819"/>